<feature type="domain" description="Homeobox" evidence="10">
    <location>
        <begin position="34"/>
        <end position="94"/>
    </location>
</feature>
<dbReference type="KEGG" id="caua:113074341"/>
<evidence type="ECO:0000256" key="2">
    <source>
        <dbReference type="ARBA" id="ARBA00005733"/>
    </source>
</evidence>
<dbReference type="FunFam" id="1.10.10.60:FF:000312">
    <property type="entry name" value="Mix-type homeobox gene 1"/>
    <property type="match status" value="1"/>
</dbReference>
<protein>
    <submittedName>
        <fullName evidence="12">Homeobox protein OTX2-like</fullName>
    </submittedName>
</protein>
<feature type="region of interest" description="Disordered" evidence="9">
    <location>
        <begin position="139"/>
        <end position="174"/>
    </location>
</feature>
<dbReference type="GO" id="GO:0000977">
    <property type="term" value="F:RNA polymerase II transcription regulatory region sequence-specific DNA binding"/>
    <property type="evidence" value="ECO:0007669"/>
    <property type="project" value="TreeGrafter"/>
</dbReference>
<dbReference type="RefSeq" id="XP_026102950.1">
    <property type="nucleotide sequence ID" value="XM_026247165.1"/>
</dbReference>
<dbReference type="PANTHER" id="PTHR46123:SF4">
    <property type="entry name" value="MIX-TYPE HOMEOBOX GENE 1-RELATED"/>
    <property type="match status" value="1"/>
</dbReference>
<evidence type="ECO:0000256" key="9">
    <source>
        <dbReference type="SAM" id="MobiDB-lite"/>
    </source>
</evidence>
<proteinExistence type="inferred from homology"/>
<dbReference type="SMART" id="SM00389">
    <property type="entry name" value="HOX"/>
    <property type="match status" value="1"/>
</dbReference>
<organism evidence="11 12">
    <name type="scientific">Carassius auratus</name>
    <name type="common">Goldfish</name>
    <dbReference type="NCBI Taxonomy" id="7957"/>
    <lineage>
        <taxon>Eukaryota</taxon>
        <taxon>Metazoa</taxon>
        <taxon>Chordata</taxon>
        <taxon>Craniata</taxon>
        <taxon>Vertebrata</taxon>
        <taxon>Euteleostomi</taxon>
        <taxon>Actinopterygii</taxon>
        <taxon>Neopterygii</taxon>
        <taxon>Teleostei</taxon>
        <taxon>Ostariophysi</taxon>
        <taxon>Cypriniformes</taxon>
        <taxon>Cyprinidae</taxon>
        <taxon>Cyprininae</taxon>
        <taxon>Carassius</taxon>
    </lineage>
</organism>
<dbReference type="GO" id="GO:0005634">
    <property type="term" value="C:nucleus"/>
    <property type="evidence" value="ECO:0007669"/>
    <property type="project" value="UniProtKB-SubCell"/>
</dbReference>
<dbReference type="Proteomes" id="UP000515129">
    <property type="component" value="Unplaced"/>
</dbReference>
<evidence type="ECO:0000259" key="10">
    <source>
        <dbReference type="PROSITE" id="PS50071"/>
    </source>
</evidence>
<dbReference type="GO" id="GO:0000981">
    <property type="term" value="F:DNA-binding transcription factor activity, RNA polymerase II-specific"/>
    <property type="evidence" value="ECO:0007669"/>
    <property type="project" value="TreeGrafter"/>
</dbReference>
<feature type="compositionally biased region" description="Low complexity" evidence="9">
    <location>
        <begin position="186"/>
        <end position="200"/>
    </location>
</feature>
<evidence type="ECO:0000313" key="11">
    <source>
        <dbReference type="Proteomes" id="UP000515129"/>
    </source>
</evidence>
<dbReference type="PROSITE" id="PS50071">
    <property type="entry name" value="HOMEOBOX_2"/>
    <property type="match status" value="1"/>
</dbReference>
<keyword evidence="5 7" id="KW-0371">Homeobox</keyword>
<dbReference type="GeneID" id="113074341"/>
<reference evidence="12" key="1">
    <citation type="submission" date="2025-08" db="UniProtKB">
        <authorList>
            <consortium name="RefSeq"/>
        </authorList>
    </citation>
    <scope>IDENTIFICATION</scope>
    <source>
        <strain evidence="12">Wakin</strain>
        <tissue evidence="12">Muscle</tissue>
    </source>
</reference>
<dbReference type="SUPFAM" id="SSF46689">
    <property type="entry name" value="Homeodomain-like"/>
    <property type="match status" value="1"/>
</dbReference>
<evidence type="ECO:0000313" key="12">
    <source>
        <dbReference type="RefSeq" id="XP_026102950.1"/>
    </source>
</evidence>
<keyword evidence="4 7" id="KW-0238">DNA-binding</keyword>
<evidence type="ECO:0000256" key="3">
    <source>
        <dbReference type="ARBA" id="ARBA00022473"/>
    </source>
</evidence>
<sequence>MLAVVNHRLDHHKSLKDMWTDCVAQDENSLASRIAGRRKRTCFTKDHLELLKMAFSVDPYPGISVRESLSQATGLPESRIQVWFQNKRARTLKNRATWTSPQLDSPSPLPSPFLPPHKTSVGFNGQQRDIQETSFNIQTAQSSPQHFTFPPTDYSTPAIKPRQNRLMGTSSCSPSWSSDLQTVADSWSSGGSTQSSPESTWNLPAQSFGNSYKNESHLFHHPPHPYHHGSATFGCVSGLESLPNSPASSDSAFWDMGMENCSQSVPYTDCDSPWDMLAEEHPVAPLPDLSSQYLEDVLGEMKPAWWSFSGEMDLQ</sequence>
<dbReference type="AlphaFoldDB" id="A0A6P6N1R8"/>
<evidence type="ECO:0000256" key="6">
    <source>
        <dbReference type="ARBA" id="ARBA00023242"/>
    </source>
</evidence>
<dbReference type="PANTHER" id="PTHR46123">
    <property type="entry name" value="MIX-TYPE HOMEOBOX GENE 1-RELATED"/>
    <property type="match status" value="1"/>
</dbReference>
<feature type="DNA-binding region" description="Homeobox" evidence="7">
    <location>
        <begin position="36"/>
        <end position="95"/>
    </location>
</feature>
<dbReference type="Pfam" id="PF00046">
    <property type="entry name" value="Homeodomain"/>
    <property type="match status" value="1"/>
</dbReference>
<dbReference type="InterPro" id="IPR051306">
    <property type="entry name" value="Homeobox_regulator"/>
</dbReference>
<evidence type="ECO:0000256" key="8">
    <source>
        <dbReference type="RuleBase" id="RU000682"/>
    </source>
</evidence>
<keyword evidence="3" id="KW-0217">Developmental protein</keyword>
<comment type="subcellular location">
    <subcellularLocation>
        <location evidence="1 7 8">Nucleus</location>
    </subcellularLocation>
</comment>
<comment type="similarity">
    <text evidence="2">Belongs to the paired homeobox family.</text>
</comment>
<dbReference type="Gene3D" id="1.10.10.60">
    <property type="entry name" value="Homeodomain-like"/>
    <property type="match status" value="1"/>
</dbReference>
<dbReference type="InterPro" id="IPR001356">
    <property type="entry name" value="HD"/>
</dbReference>
<feature type="region of interest" description="Disordered" evidence="9">
    <location>
        <begin position="96"/>
        <end position="124"/>
    </location>
</feature>
<evidence type="ECO:0000256" key="1">
    <source>
        <dbReference type="ARBA" id="ARBA00004123"/>
    </source>
</evidence>
<dbReference type="InterPro" id="IPR009057">
    <property type="entry name" value="Homeodomain-like_sf"/>
</dbReference>
<name>A0A6P6N1R8_CARAU</name>
<keyword evidence="11" id="KW-1185">Reference proteome</keyword>
<gene>
    <name evidence="12" type="primary">LOC113074341</name>
</gene>
<dbReference type="CDD" id="cd00086">
    <property type="entry name" value="homeodomain"/>
    <property type="match status" value="1"/>
</dbReference>
<evidence type="ECO:0000256" key="4">
    <source>
        <dbReference type="ARBA" id="ARBA00023125"/>
    </source>
</evidence>
<feature type="region of interest" description="Disordered" evidence="9">
    <location>
        <begin position="183"/>
        <end position="202"/>
    </location>
</feature>
<keyword evidence="6 7" id="KW-0539">Nucleus</keyword>
<evidence type="ECO:0000256" key="7">
    <source>
        <dbReference type="PROSITE-ProRule" id="PRU00108"/>
    </source>
</evidence>
<accession>A0A6P6N1R8</accession>
<dbReference type="OrthoDB" id="6159439at2759"/>
<evidence type="ECO:0000256" key="5">
    <source>
        <dbReference type="ARBA" id="ARBA00023155"/>
    </source>
</evidence>